<keyword evidence="2" id="KW-1185">Reference proteome</keyword>
<gene>
    <name evidence="1" type="ORF">ACOLOM_LOCUS8621</name>
</gene>
<accession>A0ACA9NJQ0</accession>
<dbReference type="EMBL" id="CAJVPT010022765">
    <property type="protein sequence ID" value="CAG8661805.1"/>
    <property type="molecule type" value="Genomic_DNA"/>
</dbReference>
<reference evidence="1" key="1">
    <citation type="submission" date="2021-06" db="EMBL/GenBank/DDBJ databases">
        <authorList>
            <person name="Kallberg Y."/>
            <person name="Tangrot J."/>
            <person name="Rosling A."/>
        </authorList>
    </citation>
    <scope>NUCLEOTIDE SEQUENCE</scope>
    <source>
        <strain evidence="1">CL356</strain>
    </source>
</reference>
<protein>
    <submittedName>
        <fullName evidence="1">15571_t:CDS:1</fullName>
    </submittedName>
</protein>
<feature type="non-terminal residue" evidence="1">
    <location>
        <position position="1"/>
    </location>
</feature>
<evidence type="ECO:0000313" key="1">
    <source>
        <dbReference type="EMBL" id="CAG8661805.1"/>
    </source>
</evidence>
<evidence type="ECO:0000313" key="2">
    <source>
        <dbReference type="Proteomes" id="UP000789525"/>
    </source>
</evidence>
<proteinExistence type="predicted"/>
<sequence>MSNGPRSRRWRRSAMNSSPLFNATFLIESEMYSTSSIVRKERNQQHVRKWRTWIEKVQYVQVVVVAADGASLATLDATDNVYDGVALHTDHGPFDGDDDSEEAGHIEELQSGIQIGLTIAAVDLNGMGQYPSEEGRESEGRDDSTDGEHVEEPSPTWWFGEDKLVDLRVCNELKELEKARTFLSLIVMKTNLQPERGGNRVHDSYQPAKSQRGNERCIALDPTGDSTEIHLWRFHRQIPKSFSPKF</sequence>
<name>A0ACA9NJQ0_9GLOM</name>
<comment type="caution">
    <text evidence="1">The sequence shown here is derived from an EMBL/GenBank/DDBJ whole genome shotgun (WGS) entry which is preliminary data.</text>
</comment>
<organism evidence="1 2">
    <name type="scientific">Acaulospora colombiana</name>
    <dbReference type="NCBI Taxonomy" id="27376"/>
    <lineage>
        <taxon>Eukaryota</taxon>
        <taxon>Fungi</taxon>
        <taxon>Fungi incertae sedis</taxon>
        <taxon>Mucoromycota</taxon>
        <taxon>Glomeromycotina</taxon>
        <taxon>Glomeromycetes</taxon>
        <taxon>Diversisporales</taxon>
        <taxon>Acaulosporaceae</taxon>
        <taxon>Acaulospora</taxon>
    </lineage>
</organism>
<dbReference type="Proteomes" id="UP000789525">
    <property type="component" value="Unassembled WGS sequence"/>
</dbReference>